<keyword evidence="1" id="KW-0472">Membrane</keyword>
<organism evidence="2 3">
    <name type="scientific">Prosthecochloris marina</name>
    <dbReference type="NCBI Taxonomy" id="2017681"/>
    <lineage>
        <taxon>Bacteria</taxon>
        <taxon>Pseudomonadati</taxon>
        <taxon>Chlorobiota</taxon>
        <taxon>Chlorobiia</taxon>
        <taxon>Chlorobiales</taxon>
        <taxon>Chlorobiaceae</taxon>
        <taxon>Prosthecochloris</taxon>
    </lineage>
</organism>
<protein>
    <recommendedName>
        <fullName evidence="4">DUF4834 domain-containing protein</fullName>
    </recommendedName>
</protein>
<dbReference type="OrthoDB" id="9991219at2"/>
<name>A0A317T9Y5_9CHLB</name>
<proteinExistence type="predicted"/>
<reference evidence="3" key="1">
    <citation type="submission" date="2017-10" db="EMBL/GenBank/DDBJ databases">
        <authorList>
            <person name="Gaisin V.A."/>
            <person name="Rysina M.S."/>
            <person name="Grouzdev D.S."/>
        </authorList>
    </citation>
    <scope>NUCLEOTIDE SEQUENCE [LARGE SCALE GENOMIC DNA]</scope>
    <source>
        <strain evidence="3">V1</strain>
    </source>
</reference>
<keyword evidence="1" id="KW-1133">Transmembrane helix</keyword>
<accession>A0A317T9Y5</accession>
<evidence type="ECO:0008006" key="4">
    <source>
        <dbReference type="Google" id="ProtNLM"/>
    </source>
</evidence>
<evidence type="ECO:0000256" key="1">
    <source>
        <dbReference type="SAM" id="Phobius"/>
    </source>
</evidence>
<dbReference type="Proteomes" id="UP000246278">
    <property type="component" value="Unassembled WGS sequence"/>
</dbReference>
<dbReference type="AlphaFoldDB" id="A0A317T9Y5"/>
<dbReference type="RefSeq" id="WP_110022804.1">
    <property type="nucleotide sequence ID" value="NZ_PDNZ01000003.1"/>
</dbReference>
<keyword evidence="1" id="KW-0812">Transmembrane</keyword>
<keyword evidence="3" id="KW-1185">Reference proteome</keyword>
<feature type="transmembrane region" description="Helical" evidence="1">
    <location>
        <begin position="6"/>
        <end position="26"/>
    </location>
</feature>
<dbReference type="EMBL" id="PDNZ01000003">
    <property type="protein sequence ID" value="PWW82331.1"/>
    <property type="molecule type" value="Genomic_DNA"/>
</dbReference>
<gene>
    <name evidence="2" type="ORF">CR164_04820</name>
</gene>
<comment type="caution">
    <text evidence="2">The sequence shown here is derived from an EMBL/GenBank/DDBJ whole genome shotgun (WGS) entry which is preliminary data.</text>
</comment>
<evidence type="ECO:0000313" key="3">
    <source>
        <dbReference type="Proteomes" id="UP000246278"/>
    </source>
</evidence>
<evidence type="ECO:0000313" key="2">
    <source>
        <dbReference type="EMBL" id="PWW82331.1"/>
    </source>
</evidence>
<sequence length="68" mass="7978">MLFLLRLVLLIIVFVLLIRALIRFFAQRFIRQQWPFQSLYRNSRDGASVSGAAEDADFEVIETTMKDK</sequence>